<keyword evidence="7 13" id="KW-0378">Hydrolase</keyword>
<dbReference type="GO" id="GO:0006310">
    <property type="term" value="P:DNA recombination"/>
    <property type="evidence" value="ECO:0007669"/>
    <property type="project" value="UniProtKB-UniRule"/>
</dbReference>
<evidence type="ECO:0000256" key="4">
    <source>
        <dbReference type="ARBA" id="ARBA00022723"/>
    </source>
</evidence>
<feature type="binding site" evidence="13">
    <location>
        <position position="51"/>
    </location>
    <ligand>
        <name>Mg(2+)</name>
        <dbReference type="ChEBI" id="CHEBI:18420"/>
    </ligand>
</feature>
<dbReference type="GO" id="GO:0000287">
    <property type="term" value="F:magnesium ion binding"/>
    <property type="evidence" value="ECO:0007669"/>
    <property type="project" value="UniProtKB-UniRule"/>
</dbReference>
<feature type="binding site" evidence="13">
    <location>
        <position position="83"/>
    </location>
    <ligand>
        <name>Mg(2+)</name>
        <dbReference type="ChEBI" id="CHEBI:18420"/>
    </ligand>
</feature>
<keyword evidence="9 13" id="KW-0233">DNA recombination</keyword>
<dbReference type="HAMAP" id="MF_00130">
    <property type="entry name" value="RecU"/>
    <property type="match status" value="1"/>
</dbReference>
<dbReference type="EMBL" id="WNZZ01000017">
    <property type="protein sequence ID" value="MUG24747.1"/>
    <property type="molecule type" value="Genomic_DNA"/>
</dbReference>
<dbReference type="InterPro" id="IPR004612">
    <property type="entry name" value="Resolv_RecU"/>
</dbReference>
<dbReference type="InterPro" id="IPR011856">
    <property type="entry name" value="tRNA_endonuc-like_dom_sf"/>
</dbReference>
<name>A0A6N8EXC8_PAEMA</name>
<organism evidence="14 15">
    <name type="scientific">Paenibacillus macerans</name>
    <name type="common">Bacillus macerans</name>
    <dbReference type="NCBI Taxonomy" id="44252"/>
    <lineage>
        <taxon>Bacteria</taxon>
        <taxon>Bacillati</taxon>
        <taxon>Bacillota</taxon>
        <taxon>Bacilli</taxon>
        <taxon>Bacillales</taxon>
        <taxon>Paenibacillaceae</taxon>
        <taxon>Paenibacillus</taxon>
    </lineage>
</organism>
<comment type="catalytic activity">
    <reaction evidence="13">
        <text>Endonucleolytic cleavage at a junction such as a reciprocal single-stranded crossover between two homologous DNA duplexes (Holliday junction).</text>
        <dbReference type="EC" id="3.1.21.10"/>
    </reaction>
</comment>
<keyword evidence="5 13" id="KW-0255">Endonuclease</keyword>
<accession>A0A6N8EXC8</accession>
<gene>
    <name evidence="13" type="primary">recU</name>
    <name evidence="14" type="ORF">GNQ08_20475</name>
</gene>
<dbReference type="InterPro" id="IPR011335">
    <property type="entry name" value="Restrct_endonuc-II-like"/>
</dbReference>
<dbReference type="AlphaFoldDB" id="A0A6N8EXC8"/>
<comment type="function">
    <text evidence="13">Endonuclease that resolves Holliday junction intermediates in genetic recombination. Cleaves mobile four-strand junctions by introducing symmetrical nicks in paired strands. Promotes annealing of linear ssDNA with homologous dsDNA. Required for DNA repair, homologous recombination and chromosome segregation.</text>
</comment>
<keyword evidence="10 13" id="KW-0234">DNA repair</keyword>
<evidence type="ECO:0000313" key="14">
    <source>
        <dbReference type="EMBL" id="MUG24747.1"/>
    </source>
</evidence>
<dbReference type="Proteomes" id="UP000442469">
    <property type="component" value="Unassembled WGS sequence"/>
</dbReference>
<dbReference type="CDD" id="cd22354">
    <property type="entry name" value="RecU-like"/>
    <property type="match status" value="1"/>
</dbReference>
<comment type="subcellular location">
    <subcellularLocation>
        <location evidence="1 13">Cytoplasm</location>
    </subcellularLocation>
</comment>
<feature type="binding site" evidence="13">
    <location>
        <position position="64"/>
    </location>
    <ligand>
        <name>Mg(2+)</name>
        <dbReference type="ChEBI" id="CHEBI:18420"/>
    </ligand>
</feature>
<protein>
    <recommendedName>
        <fullName evidence="12 13">Holliday junction resolvase RecU</fullName>
        <ecNumber evidence="13">3.1.21.10</ecNumber>
    </recommendedName>
    <alternativeName>
        <fullName evidence="13">Recombination protein U homolog</fullName>
    </alternativeName>
</protein>
<dbReference type="SUPFAM" id="SSF52980">
    <property type="entry name" value="Restriction endonuclease-like"/>
    <property type="match status" value="1"/>
</dbReference>
<dbReference type="GO" id="GO:0006281">
    <property type="term" value="P:DNA repair"/>
    <property type="evidence" value="ECO:0007669"/>
    <property type="project" value="UniProtKB-UniRule"/>
</dbReference>
<evidence type="ECO:0000256" key="1">
    <source>
        <dbReference type="ARBA" id="ARBA00004496"/>
    </source>
</evidence>
<comment type="cofactor">
    <cofactor evidence="13">
        <name>Mg(2+)</name>
        <dbReference type="ChEBI" id="CHEBI:18420"/>
    </cofactor>
    <text evidence="13">Binds 1 Mg(2+) ion per subunit.</text>
</comment>
<feature type="site" description="Transition state stabilizer" evidence="13">
    <location>
        <position position="66"/>
    </location>
</feature>
<comment type="similarity">
    <text evidence="11 13">Belongs to the RecU family.</text>
</comment>
<evidence type="ECO:0000256" key="7">
    <source>
        <dbReference type="ARBA" id="ARBA00022801"/>
    </source>
</evidence>
<proteinExistence type="inferred from homology"/>
<evidence type="ECO:0000256" key="9">
    <source>
        <dbReference type="ARBA" id="ARBA00023172"/>
    </source>
</evidence>
<evidence type="ECO:0000256" key="3">
    <source>
        <dbReference type="ARBA" id="ARBA00022722"/>
    </source>
</evidence>
<reference evidence="14 15" key="1">
    <citation type="submission" date="2019-11" db="EMBL/GenBank/DDBJ databases">
        <title>Draft genome sequences of five Paenibacillus species of dairy origin.</title>
        <authorList>
            <person name="Olajide A.M."/>
            <person name="Chen S."/>
            <person name="Lapointe G."/>
        </authorList>
    </citation>
    <scope>NUCLEOTIDE SEQUENCE [LARGE SCALE GENOMIC DNA]</scope>
    <source>
        <strain evidence="14 15">3CT49</strain>
    </source>
</reference>
<evidence type="ECO:0000256" key="11">
    <source>
        <dbReference type="ARBA" id="ARBA00023447"/>
    </source>
</evidence>
<dbReference type="GO" id="GO:0008821">
    <property type="term" value="F:crossover junction DNA endonuclease activity"/>
    <property type="evidence" value="ECO:0007669"/>
    <property type="project" value="UniProtKB-EC"/>
</dbReference>
<keyword evidence="2 13" id="KW-0963">Cytoplasm</keyword>
<dbReference type="Pfam" id="PF03838">
    <property type="entry name" value="RecU"/>
    <property type="match status" value="1"/>
</dbReference>
<evidence type="ECO:0000256" key="5">
    <source>
        <dbReference type="ARBA" id="ARBA00022759"/>
    </source>
</evidence>
<evidence type="ECO:0000313" key="15">
    <source>
        <dbReference type="Proteomes" id="UP000442469"/>
    </source>
</evidence>
<dbReference type="GO" id="GO:0007059">
    <property type="term" value="P:chromosome segregation"/>
    <property type="evidence" value="ECO:0007669"/>
    <property type="project" value="UniProtKB-UniRule"/>
</dbReference>
<evidence type="ECO:0000256" key="8">
    <source>
        <dbReference type="ARBA" id="ARBA00022842"/>
    </source>
</evidence>
<dbReference type="GO" id="GO:0003676">
    <property type="term" value="F:nucleic acid binding"/>
    <property type="evidence" value="ECO:0007669"/>
    <property type="project" value="InterPro"/>
</dbReference>
<keyword evidence="6 13" id="KW-0227">DNA damage</keyword>
<dbReference type="EC" id="3.1.21.10" evidence="13"/>
<evidence type="ECO:0000256" key="6">
    <source>
        <dbReference type="ARBA" id="ARBA00022763"/>
    </source>
</evidence>
<evidence type="ECO:0000256" key="13">
    <source>
        <dbReference type="HAMAP-Rule" id="MF_00130"/>
    </source>
</evidence>
<keyword evidence="8 13" id="KW-0460">Magnesium</keyword>
<comment type="caution">
    <text evidence="14">The sequence shown here is derived from an EMBL/GenBank/DDBJ whole genome shotgun (WGS) entry which is preliminary data.</text>
</comment>
<keyword evidence="4 13" id="KW-0479">Metal-binding</keyword>
<evidence type="ECO:0000256" key="12">
    <source>
        <dbReference type="ARBA" id="ARBA00029523"/>
    </source>
</evidence>
<keyword evidence="3 13" id="KW-0540">Nuclease</keyword>
<dbReference type="GO" id="GO:0005737">
    <property type="term" value="C:cytoplasm"/>
    <property type="evidence" value="ECO:0007669"/>
    <property type="project" value="UniProtKB-SubCell"/>
</dbReference>
<evidence type="ECO:0000256" key="2">
    <source>
        <dbReference type="ARBA" id="ARBA00022490"/>
    </source>
</evidence>
<sequence>MGFEKLLDYTNEVYDRLGIAVVNKRPTPVKVTKSSGRRVLAGFFEKKSTVDYDGAYRNRRIDFEAKSVESLDRFDLNRVENHQYEHLEKCHKQGSIAFVLIEFVKHRKTYLLPFITLQSYWAEARRGGRKSIRIEELDIHAFEVLSAGVPLDYLDAVNRVWFADVPECFRDLGFTRIPSPDEFDTRLRVLKNRWHPDLLKDGGAALKELQQAAEAAKRYLGGQHS</sequence>
<dbReference type="Gene3D" id="3.40.1350.10">
    <property type="match status" value="1"/>
</dbReference>
<feature type="binding site" evidence="13">
    <location>
        <position position="49"/>
    </location>
    <ligand>
        <name>Mg(2+)</name>
        <dbReference type="ChEBI" id="CHEBI:18420"/>
    </ligand>
</feature>
<evidence type="ECO:0000256" key="10">
    <source>
        <dbReference type="ARBA" id="ARBA00023204"/>
    </source>
</evidence>